<dbReference type="GO" id="GO:0003676">
    <property type="term" value="F:nucleic acid binding"/>
    <property type="evidence" value="ECO:0007669"/>
    <property type="project" value="InterPro"/>
</dbReference>
<keyword evidence="1" id="KW-0472">Membrane</keyword>
<evidence type="ECO:0000256" key="1">
    <source>
        <dbReference type="SAM" id="Phobius"/>
    </source>
</evidence>
<gene>
    <name evidence="2" type="primary">NCL1_17827</name>
    <name evidence="2" type="ORF">TNCV_1285221</name>
</gene>
<name>A0A8X6VET9_TRICX</name>
<proteinExistence type="predicted"/>
<keyword evidence="3" id="KW-1185">Reference proteome</keyword>
<dbReference type="Gene3D" id="3.30.420.10">
    <property type="entry name" value="Ribonuclease H-like superfamily/Ribonuclease H"/>
    <property type="match status" value="1"/>
</dbReference>
<evidence type="ECO:0000313" key="3">
    <source>
        <dbReference type="Proteomes" id="UP000887159"/>
    </source>
</evidence>
<keyword evidence="1" id="KW-1133">Transmembrane helix</keyword>
<sequence length="143" mass="16997">MPLRRFRTQYEQMSQYERCHLHEDQAQDALVIQVVEKTATCRPVEGHLESRRPFRELPSTPTHRRRRLEWCRARGTWTAAEWIQVDFSDEYRFNVSSDANRVRVWRPRGERLYLAFTLLPQTAPTAGVMVWGAIAYNIRSAQY</sequence>
<dbReference type="EMBL" id="BMAU01021335">
    <property type="protein sequence ID" value="GFY15877.1"/>
    <property type="molecule type" value="Genomic_DNA"/>
</dbReference>
<dbReference type="InterPro" id="IPR036397">
    <property type="entry name" value="RNaseH_sf"/>
</dbReference>
<evidence type="ECO:0000313" key="2">
    <source>
        <dbReference type="EMBL" id="GFY15877.1"/>
    </source>
</evidence>
<dbReference type="Proteomes" id="UP000887159">
    <property type="component" value="Unassembled WGS sequence"/>
</dbReference>
<accession>A0A8X6VET9</accession>
<reference evidence="2" key="1">
    <citation type="submission" date="2020-08" db="EMBL/GenBank/DDBJ databases">
        <title>Multicomponent nature underlies the extraordinary mechanical properties of spider dragline silk.</title>
        <authorList>
            <person name="Kono N."/>
            <person name="Nakamura H."/>
            <person name="Mori M."/>
            <person name="Yoshida Y."/>
            <person name="Ohtoshi R."/>
            <person name="Malay A.D."/>
            <person name="Moran D.A.P."/>
            <person name="Tomita M."/>
            <person name="Numata K."/>
            <person name="Arakawa K."/>
        </authorList>
    </citation>
    <scope>NUCLEOTIDE SEQUENCE</scope>
</reference>
<organism evidence="2 3">
    <name type="scientific">Trichonephila clavipes</name>
    <name type="common">Golden silk orbweaver</name>
    <name type="synonym">Nephila clavipes</name>
    <dbReference type="NCBI Taxonomy" id="2585209"/>
    <lineage>
        <taxon>Eukaryota</taxon>
        <taxon>Metazoa</taxon>
        <taxon>Ecdysozoa</taxon>
        <taxon>Arthropoda</taxon>
        <taxon>Chelicerata</taxon>
        <taxon>Arachnida</taxon>
        <taxon>Araneae</taxon>
        <taxon>Araneomorphae</taxon>
        <taxon>Entelegynae</taxon>
        <taxon>Araneoidea</taxon>
        <taxon>Nephilidae</taxon>
        <taxon>Trichonephila</taxon>
    </lineage>
</organism>
<dbReference type="AlphaFoldDB" id="A0A8X6VET9"/>
<keyword evidence="1" id="KW-0812">Transmembrane</keyword>
<comment type="caution">
    <text evidence="2">The sequence shown here is derived from an EMBL/GenBank/DDBJ whole genome shotgun (WGS) entry which is preliminary data.</text>
</comment>
<feature type="transmembrane region" description="Helical" evidence="1">
    <location>
        <begin position="112"/>
        <end position="134"/>
    </location>
</feature>
<protein>
    <submittedName>
        <fullName evidence="2">Transposable element Tcb1 transposase</fullName>
    </submittedName>
</protein>